<protein>
    <submittedName>
        <fullName evidence="1">Uncharacterized protein</fullName>
    </submittedName>
</protein>
<proteinExistence type="predicted"/>
<sequence length="109" mass="11913">MKAFANVTARPFHTGGPVCRKLHQLAERLAPFEEGAWKYCDPTSCLRESPHCTNSVLSTECSQCLGRCWIMYAFPGARVAPNAKEFPCDPLACGGDQCGVKSGWLFVEG</sequence>
<name>A0ACB8CME4_DERSI</name>
<dbReference type="EMBL" id="CM023475">
    <property type="protein sequence ID" value="KAH7946009.1"/>
    <property type="molecule type" value="Genomic_DNA"/>
</dbReference>
<gene>
    <name evidence="1" type="ORF">HPB49_018861</name>
</gene>
<keyword evidence="2" id="KW-1185">Reference proteome</keyword>
<dbReference type="Proteomes" id="UP000821865">
    <property type="component" value="Chromosome 6"/>
</dbReference>
<accession>A0ACB8CME4</accession>
<organism evidence="1 2">
    <name type="scientific">Dermacentor silvarum</name>
    <name type="common">Tick</name>
    <dbReference type="NCBI Taxonomy" id="543639"/>
    <lineage>
        <taxon>Eukaryota</taxon>
        <taxon>Metazoa</taxon>
        <taxon>Ecdysozoa</taxon>
        <taxon>Arthropoda</taxon>
        <taxon>Chelicerata</taxon>
        <taxon>Arachnida</taxon>
        <taxon>Acari</taxon>
        <taxon>Parasitiformes</taxon>
        <taxon>Ixodida</taxon>
        <taxon>Ixodoidea</taxon>
        <taxon>Ixodidae</taxon>
        <taxon>Rhipicephalinae</taxon>
        <taxon>Dermacentor</taxon>
    </lineage>
</organism>
<reference evidence="1" key="1">
    <citation type="submission" date="2020-05" db="EMBL/GenBank/DDBJ databases">
        <title>Large-scale comparative analyses of tick genomes elucidate their genetic diversity and vector capacities.</title>
        <authorList>
            <person name="Jia N."/>
            <person name="Wang J."/>
            <person name="Shi W."/>
            <person name="Du L."/>
            <person name="Sun Y."/>
            <person name="Zhan W."/>
            <person name="Jiang J."/>
            <person name="Wang Q."/>
            <person name="Zhang B."/>
            <person name="Ji P."/>
            <person name="Sakyi L.B."/>
            <person name="Cui X."/>
            <person name="Yuan T."/>
            <person name="Jiang B."/>
            <person name="Yang W."/>
            <person name="Lam T.T.-Y."/>
            <person name="Chang Q."/>
            <person name="Ding S."/>
            <person name="Wang X."/>
            <person name="Zhu J."/>
            <person name="Ruan X."/>
            <person name="Zhao L."/>
            <person name="Wei J."/>
            <person name="Que T."/>
            <person name="Du C."/>
            <person name="Cheng J."/>
            <person name="Dai P."/>
            <person name="Han X."/>
            <person name="Huang E."/>
            <person name="Gao Y."/>
            <person name="Liu J."/>
            <person name="Shao H."/>
            <person name="Ye R."/>
            <person name="Li L."/>
            <person name="Wei W."/>
            <person name="Wang X."/>
            <person name="Wang C."/>
            <person name="Yang T."/>
            <person name="Huo Q."/>
            <person name="Li W."/>
            <person name="Guo W."/>
            <person name="Chen H."/>
            <person name="Zhou L."/>
            <person name="Ni X."/>
            <person name="Tian J."/>
            <person name="Zhou Y."/>
            <person name="Sheng Y."/>
            <person name="Liu T."/>
            <person name="Pan Y."/>
            <person name="Xia L."/>
            <person name="Li J."/>
            <person name="Zhao F."/>
            <person name="Cao W."/>
        </authorList>
    </citation>
    <scope>NUCLEOTIDE SEQUENCE</scope>
    <source>
        <strain evidence="1">Dsil-2018</strain>
    </source>
</reference>
<evidence type="ECO:0000313" key="1">
    <source>
        <dbReference type="EMBL" id="KAH7946009.1"/>
    </source>
</evidence>
<comment type="caution">
    <text evidence="1">The sequence shown here is derived from an EMBL/GenBank/DDBJ whole genome shotgun (WGS) entry which is preliminary data.</text>
</comment>
<evidence type="ECO:0000313" key="2">
    <source>
        <dbReference type="Proteomes" id="UP000821865"/>
    </source>
</evidence>